<keyword evidence="2" id="KW-1185">Reference proteome</keyword>
<dbReference type="AlphaFoldDB" id="A0A4R1KDG1"/>
<dbReference type="EMBL" id="SMGG01000003">
    <property type="protein sequence ID" value="TCK62033.1"/>
    <property type="molecule type" value="Genomic_DNA"/>
</dbReference>
<proteinExistence type="predicted"/>
<evidence type="ECO:0000313" key="1">
    <source>
        <dbReference type="EMBL" id="TCK62033.1"/>
    </source>
</evidence>
<reference evidence="1 2" key="1">
    <citation type="submission" date="2019-03" db="EMBL/GenBank/DDBJ databases">
        <title>Genomic Encyclopedia of Type Strains, Phase IV (KMG-IV): sequencing the most valuable type-strain genomes for metagenomic binning, comparative biology and taxonomic classification.</title>
        <authorList>
            <person name="Goeker M."/>
        </authorList>
    </citation>
    <scope>NUCLEOTIDE SEQUENCE [LARGE SCALE GENOMIC DNA]</scope>
    <source>
        <strain evidence="1 2">DSM 24984</strain>
    </source>
</reference>
<sequence length="360" mass="41736">MTLRRMAWYFFRLFRKLCKTLFGTPETVRTIAVLGGKDPDFDKKAAWYAPDTFRFVSGSADYYLIADWRLIFINFFRLHKCAVTDENFYSTEECTAWSYLYGGFSQKNHKELSAKNFEALSKKLHGKRQACCFLTGESFSDYEKHPETRDMVKVICNSVVKNDVFLEWLKPDILCFADPVYHFSWNEYSENFRKDVLKAVEKYDVYVMIPENMVALMLAHYPQLTDRIIGIGRSADWNFPSADDLSARSTDNILTYLMLPAASAFADEIYVLGANGRSPADSMFWKHNSTVQYDGLMQKVVDAHPSFFRDRNYVQYQNGHDELMESLFAYGEGRGKKYISLNESYLRSISARYNGVKNVS</sequence>
<accession>A0A4R1KDG1</accession>
<comment type="caution">
    <text evidence="1">The sequence shown here is derived from an EMBL/GenBank/DDBJ whole genome shotgun (WGS) entry which is preliminary data.</text>
</comment>
<protein>
    <submittedName>
        <fullName evidence="1">Uncharacterized protein</fullName>
    </submittedName>
</protein>
<dbReference type="Proteomes" id="UP000294614">
    <property type="component" value="Unassembled WGS sequence"/>
</dbReference>
<gene>
    <name evidence="1" type="ORF">C8D98_0542</name>
</gene>
<name>A0A4R1KDG1_9BACT</name>
<evidence type="ECO:0000313" key="2">
    <source>
        <dbReference type="Proteomes" id="UP000294614"/>
    </source>
</evidence>
<organism evidence="1 2">
    <name type="scientific">Seleniivibrio woodruffii</name>
    <dbReference type="NCBI Taxonomy" id="1078050"/>
    <lineage>
        <taxon>Bacteria</taxon>
        <taxon>Pseudomonadati</taxon>
        <taxon>Deferribacterota</taxon>
        <taxon>Deferribacteres</taxon>
        <taxon>Deferribacterales</taxon>
        <taxon>Geovibrionaceae</taxon>
        <taxon>Seleniivibrio</taxon>
    </lineage>
</organism>